<evidence type="ECO:0000256" key="1">
    <source>
        <dbReference type="ARBA" id="ARBA00001933"/>
    </source>
</evidence>
<dbReference type="EMBL" id="UOGJ01000027">
    <property type="protein sequence ID" value="VAX35080.1"/>
    <property type="molecule type" value="Genomic_DNA"/>
</dbReference>
<dbReference type="SUPFAM" id="SSF53383">
    <property type="entry name" value="PLP-dependent transferases"/>
    <property type="match status" value="1"/>
</dbReference>
<dbReference type="CDD" id="cd00609">
    <property type="entry name" value="AAT_like"/>
    <property type="match status" value="1"/>
</dbReference>
<evidence type="ECO:0000256" key="2">
    <source>
        <dbReference type="ARBA" id="ARBA00022576"/>
    </source>
</evidence>
<dbReference type="Gene3D" id="3.90.1150.10">
    <property type="entry name" value="Aspartate Aminotransferase, domain 1"/>
    <property type="match status" value="1"/>
</dbReference>
<protein>
    <submittedName>
        <fullName evidence="5">L,L-diaminopimelate aminotransferase, DapL2 type</fullName>
        <ecNumber evidence="5">2.6.1.83</ecNumber>
    </submittedName>
</protein>
<dbReference type="NCBIfam" id="NF006756">
    <property type="entry name" value="PRK09276.1"/>
    <property type="match status" value="1"/>
</dbReference>
<proteinExistence type="predicted"/>
<dbReference type="PANTHER" id="PTHR42832:SF3">
    <property type="entry name" value="L-GLUTAMINE--4-(METHYLSULFANYL)-2-OXOBUTANOATE AMINOTRANSFERASE"/>
    <property type="match status" value="1"/>
</dbReference>
<name>A0A3B1DJC6_9ZZZZ</name>
<dbReference type="InterPro" id="IPR050881">
    <property type="entry name" value="LL-DAP_aminotransferase"/>
</dbReference>
<dbReference type="InterPro" id="IPR004839">
    <property type="entry name" value="Aminotransferase_I/II_large"/>
</dbReference>
<dbReference type="Gene3D" id="3.40.640.10">
    <property type="entry name" value="Type I PLP-dependent aspartate aminotransferase-like (Major domain)"/>
    <property type="match status" value="1"/>
</dbReference>
<accession>A0A3B1DJC6</accession>
<organism evidence="5">
    <name type="scientific">hydrothermal vent metagenome</name>
    <dbReference type="NCBI Taxonomy" id="652676"/>
    <lineage>
        <taxon>unclassified sequences</taxon>
        <taxon>metagenomes</taxon>
        <taxon>ecological metagenomes</taxon>
    </lineage>
</organism>
<dbReference type="Pfam" id="PF00155">
    <property type="entry name" value="Aminotran_1_2"/>
    <property type="match status" value="1"/>
</dbReference>
<comment type="cofactor">
    <cofactor evidence="1">
        <name>pyridoxal 5'-phosphate</name>
        <dbReference type="ChEBI" id="CHEBI:597326"/>
    </cofactor>
</comment>
<dbReference type="EC" id="2.6.1.83" evidence="5"/>
<dbReference type="PANTHER" id="PTHR42832">
    <property type="entry name" value="AMINO ACID AMINOTRANSFERASE"/>
    <property type="match status" value="1"/>
</dbReference>
<dbReference type="AlphaFoldDB" id="A0A3B1DJC6"/>
<keyword evidence="3 5" id="KW-0808">Transferase</keyword>
<keyword evidence="2 5" id="KW-0032">Aminotransferase</keyword>
<evidence type="ECO:0000256" key="3">
    <source>
        <dbReference type="ARBA" id="ARBA00022679"/>
    </source>
</evidence>
<dbReference type="InterPro" id="IPR015421">
    <property type="entry name" value="PyrdxlP-dep_Trfase_major"/>
</dbReference>
<sequence>MNIEFSDRLKSLPPYLFVAIDKAKRAAMAEGRDVINLGIGDPDYSTPEHIIESMKKAVEDGKNHHYALDAGMPELRQEIATWFQNRFNVSLDTETEIYPLIGSKEGLAHFPLGVINPGDKVLLTDPAYPAYRPTVEFAGGKILNVPLKAGNDFLPNLDKIAEYKNIKMIVINYPNNPTAAVATKEFYEGLVKLAHEKSFIICSDMAYSEVYYDGEKPLSIFEVEGAKDVAIEFHSLSKTYYMTGWRIGWACGNPTLVAALAKVKSNMDSGIFQAVQVAGIAALKSDPEVTQDMRDLYQERRDYLINGLRGLGWKITPPKAAFYVWAKIPKGFETSMETAKAFLDKADIVATPGNGFGTAGEGYIRMALTVEKDRINEAVDRLGKIL</sequence>
<dbReference type="GO" id="GO:0030170">
    <property type="term" value="F:pyridoxal phosphate binding"/>
    <property type="evidence" value="ECO:0007669"/>
    <property type="project" value="InterPro"/>
</dbReference>
<dbReference type="GO" id="GO:0010285">
    <property type="term" value="F:L,L-diaminopimelate aminotransferase activity"/>
    <property type="evidence" value="ECO:0007669"/>
    <property type="project" value="UniProtKB-EC"/>
</dbReference>
<dbReference type="InterPro" id="IPR015424">
    <property type="entry name" value="PyrdxlP-dep_Trfase"/>
</dbReference>
<feature type="domain" description="Aminotransferase class I/classII large" evidence="4">
    <location>
        <begin position="33"/>
        <end position="382"/>
    </location>
</feature>
<gene>
    <name evidence="5" type="ORF">MNBD_UNCLBAC01-143</name>
</gene>
<dbReference type="InterPro" id="IPR015422">
    <property type="entry name" value="PyrdxlP-dep_Trfase_small"/>
</dbReference>
<evidence type="ECO:0000313" key="5">
    <source>
        <dbReference type="EMBL" id="VAX35080.1"/>
    </source>
</evidence>
<reference evidence="5" key="1">
    <citation type="submission" date="2018-06" db="EMBL/GenBank/DDBJ databases">
        <authorList>
            <person name="Zhirakovskaya E."/>
        </authorList>
    </citation>
    <scope>NUCLEOTIDE SEQUENCE</scope>
</reference>
<evidence type="ECO:0000259" key="4">
    <source>
        <dbReference type="Pfam" id="PF00155"/>
    </source>
</evidence>